<reference evidence="1" key="1">
    <citation type="journal article" date="2015" name="Nature">
        <title>Complex archaea that bridge the gap between prokaryotes and eukaryotes.</title>
        <authorList>
            <person name="Spang A."/>
            <person name="Saw J.H."/>
            <person name="Jorgensen S.L."/>
            <person name="Zaremba-Niedzwiedzka K."/>
            <person name="Martijn J."/>
            <person name="Lind A.E."/>
            <person name="van Eijk R."/>
            <person name="Schleper C."/>
            <person name="Guy L."/>
            <person name="Ettema T.J."/>
        </authorList>
    </citation>
    <scope>NUCLEOTIDE SEQUENCE</scope>
</reference>
<name>A0A0F9R2G6_9ZZZZ</name>
<evidence type="ECO:0008006" key="2">
    <source>
        <dbReference type="Google" id="ProtNLM"/>
    </source>
</evidence>
<protein>
    <recommendedName>
        <fullName evidence="2">DUF4230 domain-containing protein</fullName>
    </recommendedName>
</protein>
<accession>A0A0F9R2G6</accession>
<organism evidence="1">
    <name type="scientific">marine sediment metagenome</name>
    <dbReference type="NCBI Taxonomy" id="412755"/>
    <lineage>
        <taxon>unclassified sequences</taxon>
        <taxon>metagenomes</taxon>
        <taxon>ecological metagenomes</taxon>
    </lineage>
</organism>
<dbReference type="InterPro" id="IPR025324">
    <property type="entry name" value="DUF4230"/>
</dbReference>
<sequence>MKKIFIGILVTLAVVFVFRSCSNDREEKSILTENSMLIQQQIENVSKLIVTEGHFAEVYNYKDSKAVFGPFVSAKKKALVVVNADVTIAYDLSKIEFEVDEEGKTLRIKNIPEPEIKISPDFEYYDVTSDYLNMFDASDYNKIKQNVNASLMKKVNKSSLVKNAENRLISELQKFYILTNSMDWRLEYQGEIVEKDAANLEELQSVFLKD</sequence>
<proteinExistence type="predicted"/>
<evidence type="ECO:0000313" key="1">
    <source>
        <dbReference type="EMBL" id="KKN43367.1"/>
    </source>
</evidence>
<dbReference type="EMBL" id="LAZR01001516">
    <property type="protein sequence ID" value="KKN43367.1"/>
    <property type="molecule type" value="Genomic_DNA"/>
</dbReference>
<gene>
    <name evidence="1" type="ORF">LCGC14_0703870</name>
</gene>
<comment type="caution">
    <text evidence="1">The sequence shown here is derived from an EMBL/GenBank/DDBJ whole genome shotgun (WGS) entry which is preliminary data.</text>
</comment>
<dbReference type="Pfam" id="PF14014">
    <property type="entry name" value="DUF4230"/>
    <property type="match status" value="1"/>
</dbReference>
<dbReference type="AlphaFoldDB" id="A0A0F9R2G6"/>